<dbReference type="EMBL" id="DVJO01000068">
    <property type="protein sequence ID" value="HIS82591.1"/>
    <property type="molecule type" value="Genomic_DNA"/>
</dbReference>
<dbReference type="PANTHER" id="PTHR12592:SF0">
    <property type="entry name" value="ATP-DEPENDENT (S)-NAD(P)H-HYDRATE DEHYDRATASE"/>
    <property type="match status" value="1"/>
</dbReference>
<evidence type="ECO:0000313" key="8">
    <source>
        <dbReference type="EMBL" id="HIS82591.1"/>
    </source>
</evidence>
<evidence type="ECO:0000313" key="9">
    <source>
        <dbReference type="Proteomes" id="UP000824139"/>
    </source>
</evidence>
<dbReference type="GO" id="GO:0052856">
    <property type="term" value="F:NAD(P)HX epimerase activity"/>
    <property type="evidence" value="ECO:0007669"/>
    <property type="project" value="TreeGrafter"/>
</dbReference>
<gene>
    <name evidence="6" type="primary">nnrD</name>
    <name evidence="8" type="ORF">IAD41_03165</name>
</gene>
<dbReference type="InterPro" id="IPR029056">
    <property type="entry name" value="Ribokinase-like"/>
</dbReference>
<evidence type="ECO:0000256" key="5">
    <source>
        <dbReference type="ARBA" id="ARBA00023239"/>
    </source>
</evidence>
<dbReference type="Pfam" id="PF01256">
    <property type="entry name" value="Carb_kinase"/>
    <property type="match status" value="1"/>
</dbReference>
<accession>A0A9D1FWA2</accession>
<feature type="binding site" evidence="6">
    <location>
        <position position="32"/>
    </location>
    <ligand>
        <name>(6S)-NADPHX</name>
        <dbReference type="ChEBI" id="CHEBI:64076"/>
    </ligand>
</feature>
<dbReference type="HAMAP" id="MF_01965">
    <property type="entry name" value="NADHX_dehydratase"/>
    <property type="match status" value="1"/>
</dbReference>
<feature type="binding site" evidence="6">
    <location>
        <position position="206"/>
    </location>
    <ligand>
        <name>(6S)-NADPHX</name>
        <dbReference type="ChEBI" id="CHEBI:64076"/>
    </ligand>
</feature>
<proteinExistence type="inferred from homology"/>
<dbReference type="CDD" id="cd01171">
    <property type="entry name" value="YXKO-related"/>
    <property type="match status" value="1"/>
</dbReference>
<keyword evidence="5 6" id="KW-0456">Lyase</keyword>
<dbReference type="PANTHER" id="PTHR12592">
    <property type="entry name" value="ATP-DEPENDENT (S)-NAD(P)H-HYDRATE DEHYDRATASE FAMILY MEMBER"/>
    <property type="match status" value="1"/>
</dbReference>
<dbReference type="InterPro" id="IPR017953">
    <property type="entry name" value="Carbohydrate_kinase_pred_CS"/>
</dbReference>
<dbReference type="GO" id="GO:0052855">
    <property type="term" value="F:ADP-dependent NAD(P)H-hydrate dehydratase activity"/>
    <property type="evidence" value="ECO:0007669"/>
    <property type="project" value="UniProtKB-UniRule"/>
</dbReference>
<reference evidence="8" key="1">
    <citation type="submission" date="2020-10" db="EMBL/GenBank/DDBJ databases">
        <authorList>
            <person name="Gilroy R."/>
        </authorList>
    </citation>
    <scope>NUCLEOTIDE SEQUENCE</scope>
    <source>
        <strain evidence="8">CHK152-2994</strain>
    </source>
</reference>
<dbReference type="PROSITE" id="PS01050">
    <property type="entry name" value="YJEF_C_2"/>
    <property type="match status" value="1"/>
</dbReference>
<dbReference type="EC" id="4.2.1.136" evidence="6"/>
<reference evidence="8" key="2">
    <citation type="journal article" date="2021" name="PeerJ">
        <title>Extensive microbial diversity within the chicken gut microbiome revealed by metagenomics and culture.</title>
        <authorList>
            <person name="Gilroy R."/>
            <person name="Ravi A."/>
            <person name="Getino M."/>
            <person name="Pursley I."/>
            <person name="Horton D.L."/>
            <person name="Alikhan N.F."/>
            <person name="Baker D."/>
            <person name="Gharbi K."/>
            <person name="Hall N."/>
            <person name="Watson M."/>
            <person name="Adriaenssens E.M."/>
            <person name="Foster-Nyarko E."/>
            <person name="Jarju S."/>
            <person name="Secka A."/>
            <person name="Antonio M."/>
            <person name="Oren A."/>
            <person name="Chaudhuri R.R."/>
            <person name="La Ragione R."/>
            <person name="Hildebrand F."/>
            <person name="Pallen M.J."/>
        </authorList>
    </citation>
    <scope>NUCLEOTIDE SEQUENCE</scope>
    <source>
        <strain evidence="8">CHK152-2994</strain>
    </source>
</reference>
<comment type="caution">
    <text evidence="8">The sequence shown here is derived from an EMBL/GenBank/DDBJ whole genome shotgun (WGS) entry which is preliminary data.</text>
</comment>
<dbReference type="SUPFAM" id="SSF53613">
    <property type="entry name" value="Ribokinase-like"/>
    <property type="match status" value="1"/>
</dbReference>
<comment type="catalytic activity">
    <reaction evidence="6">
        <text>(6S)-NADPHX + ADP = AMP + phosphate + NADPH + H(+)</text>
        <dbReference type="Rhea" id="RHEA:32235"/>
        <dbReference type="ChEBI" id="CHEBI:15378"/>
        <dbReference type="ChEBI" id="CHEBI:43474"/>
        <dbReference type="ChEBI" id="CHEBI:57783"/>
        <dbReference type="ChEBI" id="CHEBI:64076"/>
        <dbReference type="ChEBI" id="CHEBI:456215"/>
        <dbReference type="ChEBI" id="CHEBI:456216"/>
        <dbReference type="EC" id="4.2.1.136"/>
    </reaction>
</comment>
<comment type="similarity">
    <text evidence="6">Belongs to the NnrD/CARKD family.</text>
</comment>
<keyword evidence="2 6" id="KW-0067">ATP-binding</keyword>
<evidence type="ECO:0000256" key="3">
    <source>
        <dbReference type="ARBA" id="ARBA00022857"/>
    </source>
</evidence>
<sequence length="267" mass="28958">MDYELPLRNENSNKGTFGRVLNISGSDYMPGAAYLSSVSALTAGCGYVFLASEERVINAVAAQTQNIVFAPLTDIENLLKSSTVLLIGCGISTSKKAENIFKDTIKACNIPTVIDADGLNILSEWENPKLPENLILTPHVKEASRLLEIDVERIISNMEFFAKEISQKYNCTTVLKSSETVVCGKDLQIYKNTMRNSALAKAGSGDVLSGIIAGLLAQGLDEFNAAKTGVYVHSLAGEYAKNDLTEFAVLANDQIRYISCAFKKLLN</sequence>
<feature type="binding site" evidence="6">
    <location>
        <position position="90"/>
    </location>
    <ligand>
        <name>(6S)-NADPHX</name>
        <dbReference type="ChEBI" id="CHEBI:64076"/>
    </ligand>
</feature>
<dbReference type="GO" id="GO:0005524">
    <property type="term" value="F:ATP binding"/>
    <property type="evidence" value="ECO:0007669"/>
    <property type="project" value="UniProtKB-KW"/>
</dbReference>
<comment type="catalytic activity">
    <reaction evidence="6">
        <text>(6S)-NADHX + ADP = AMP + phosphate + NADH + H(+)</text>
        <dbReference type="Rhea" id="RHEA:32223"/>
        <dbReference type="ChEBI" id="CHEBI:15378"/>
        <dbReference type="ChEBI" id="CHEBI:43474"/>
        <dbReference type="ChEBI" id="CHEBI:57945"/>
        <dbReference type="ChEBI" id="CHEBI:64074"/>
        <dbReference type="ChEBI" id="CHEBI:456215"/>
        <dbReference type="ChEBI" id="CHEBI:456216"/>
        <dbReference type="EC" id="4.2.1.136"/>
    </reaction>
</comment>
<evidence type="ECO:0000256" key="1">
    <source>
        <dbReference type="ARBA" id="ARBA00022741"/>
    </source>
</evidence>
<feature type="domain" description="YjeF C-terminal" evidence="7">
    <location>
        <begin position="1"/>
        <end position="265"/>
    </location>
</feature>
<dbReference type="GO" id="GO:0110051">
    <property type="term" value="P:metabolite repair"/>
    <property type="evidence" value="ECO:0007669"/>
    <property type="project" value="TreeGrafter"/>
</dbReference>
<feature type="binding site" evidence="6">
    <location>
        <position position="205"/>
    </location>
    <ligand>
        <name>AMP</name>
        <dbReference type="ChEBI" id="CHEBI:456215"/>
    </ligand>
</feature>
<evidence type="ECO:0000256" key="2">
    <source>
        <dbReference type="ARBA" id="ARBA00022840"/>
    </source>
</evidence>
<comment type="cofactor">
    <cofactor evidence="6">
        <name>Mg(2+)</name>
        <dbReference type="ChEBI" id="CHEBI:18420"/>
    </cofactor>
</comment>
<feature type="binding site" evidence="6">
    <location>
        <position position="139"/>
    </location>
    <ligand>
        <name>(6S)-NADPHX</name>
        <dbReference type="ChEBI" id="CHEBI:64076"/>
    </ligand>
</feature>
<keyword evidence="4 6" id="KW-0520">NAD</keyword>
<evidence type="ECO:0000256" key="4">
    <source>
        <dbReference type="ARBA" id="ARBA00023027"/>
    </source>
</evidence>
<comment type="subunit">
    <text evidence="6">Homotetramer.</text>
</comment>
<dbReference type="NCBIfam" id="TIGR00196">
    <property type="entry name" value="yjeF_cterm"/>
    <property type="match status" value="1"/>
</dbReference>
<organism evidence="8 9">
    <name type="scientific">Candidatus Scatenecus faecavium</name>
    <dbReference type="NCBI Taxonomy" id="2840915"/>
    <lineage>
        <taxon>Bacteria</taxon>
        <taxon>Candidatus Scatenecus</taxon>
    </lineage>
</organism>
<evidence type="ECO:0000259" key="7">
    <source>
        <dbReference type="PROSITE" id="PS51383"/>
    </source>
</evidence>
<dbReference type="PROSITE" id="PS51383">
    <property type="entry name" value="YJEF_C_3"/>
    <property type="match status" value="1"/>
</dbReference>
<dbReference type="Proteomes" id="UP000824139">
    <property type="component" value="Unassembled WGS sequence"/>
</dbReference>
<keyword evidence="3 6" id="KW-0521">NADP</keyword>
<dbReference type="InterPro" id="IPR000631">
    <property type="entry name" value="CARKD"/>
</dbReference>
<protein>
    <recommendedName>
        <fullName evidence="6">ADP-dependent (S)-NAD(P)H-hydrate dehydratase</fullName>
        <ecNumber evidence="6">4.2.1.136</ecNumber>
    </recommendedName>
    <alternativeName>
        <fullName evidence="6">ADP-dependent NAD(P)HX dehydratase</fullName>
    </alternativeName>
</protein>
<name>A0A9D1FWA2_9BACT</name>
<dbReference type="AlphaFoldDB" id="A0A9D1FWA2"/>
<evidence type="ECO:0000256" key="6">
    <source>
        <dbReference type="HAMAP-Rule" id="MF_01965"/>
    </source>
</evidence>
<keyword evidence="1 6" id="KW-0547">Nucleotide-binding</keyword>
<dbReference type="Gene3D" id="3.40.1190.20">
    <property type="match status" value="1"/>
</dbReference>
<comment type="function">
    <text evidence="6">Catalyzes the dehydration of the S-form of NAD(P)HX at the expense of ADP, which is converted to AMP. Together with NAD(P)HX epimerase, which catalyzes the epimerization of the S- and R-forms, the enzyme allows the repair of both epimers of NAD(P)HX, a damaged form of NAD(P)H that is a result of enzymatic or heat-dependent hydration.</text>
</comment>
<feature type="binding site" evidence="6">
    <location>
        <begin position="176"/>
        <end position="180"/>
    </location>
    <ligand>
        <name>AMP</name>
        <dbReference type="ChEBI" id="CHEBI:456215"/>
    </ligand>
</feature>
<dbReference type="GO" id="GO:0046496">
    <property type="term" value="P:nicotinamide nucleotide metabolic process"/>
    <property type="evidence" value="ECO:0007669"/>
    <property type="project" value="UniProtKB-UniRule"/>
</dbReference>